<dbReference type="InterPro" id="IPR012341">
    <property type="entry name" value="6hp_glycosidase-like_sf"/>
</dbReference>
<dbReference type="EMBL" id="AZFQ01000053">
    <property type="protein sequence ID" value="KRL97197.1"/>
    <property type="molecule type" value="Genomic_DNA"/>
</dbReference>
<feature type="signal peptide" evidence="2">
    <location>
        <begin position="1"/>
        <end position="31"/>
    </location>
</feature>
<dbReference type="GO" id="GO:0004553">
    <property type="term" value="F:hydrolase activity, hydrolyzing O-glycosyl compounds"/>
    <property type="evidence" value="ECO:0007669"/>
    <property type="project" value="TreeGrafter"/>
</dbReference>
<dbReference type="GO" id="GO:0005975">
    <property type="term" value="P:carbohydrate metabolic process"/>
    <property type="evidence" value="ECO:0007669"/>
    <property type="project" value="InterPro"/>
</dbReference>
<gene>
    <name evidence="3" type="ORF">FD50_GL001752</name>
</gene>
<dbReference type="AlphaFoldDB" id="A0A0R1UVG1"/>
<protein>
    <submittedName>
        <fullName evidence="3">Glucoamylase</fullName>
    </submittedName>
</protein>
<dbReference type="Gene3D" id="1.50.10.10">
    <property type="match status" value="2"/>
</dbReference>
<evidence type="ECO:0000256" key="2">
    <source>
        <dbReference type="SAM" id="SignalP"/>
    </source>
</evidence>
<dbReference type="SUPFAM" id="SSF48208">
    <property type="entry name" value="Six-hairpin glycosidases"/>
    <property type="match status" value="1"/>
</dbReference>
<dbReference type="GeneID" id="98308997"/>
<dbReference type="PATRIC" id="fig|1423801.4.peg.1791"/>
<feature type="coiled-coil region" evidence="1">
    <location>
        <begin position="490"/>
        <end position="517"/>
    </location>
</feature>
<keyword evidence="4" id="KW-1185">Reference proteome</keyword>
<dbReference type="PANTHER" id="PTHR31616:SF0">
    <property type="entry name" value="GLUCAN 1,4-ALPHA-GLUCOSIDASE"/>
    <property type="match status" value="1"/>
</dbReference>
<sequence length="898" mass="99650">MLRTKKYYKFLFVWGMTILATFMCLSKTAKAADYTGHNSWDQLTTSNGISAGIYSQSQRKMTRFQHHIFSHEKEGSTTPNYLYDAYFGFKTDNNKPTWLDQVAVNKAEYVNGTNIIHAAQSSGNFSFDSYYFTPFSGTDDGSSSLVYLLLKVTNNGPTSKLGVFSQQNMHMGSDYGTKNEETSYNTSNNYLKEFNNTTGSFAIYKNLVAQNQAYQAGNGTNVPRTFLDNNADLNNTAQQTGDDLVAGFENKDVTLATGQSKWFGVVIGLREDGNEAALAQTVDANAQTALQQGPEALLKQEETWWQNWHAHEQMPAGMTAQEQATYRQSTAVLKMSQVREKGTGNGQVLASLIPGEWSTAWVRDGSYSIKALIDSGHYQEAKAALNFFLNAAMRKDSSGDNYYQKNYLENSNQAAPTYGLNTKLSANYLLSVCRYFGDGSEDSDYNDQGPNIEFDGWGLVLWVLNDYVKKTGDYSFLLNNPQVLSAQKWIDRKQQIVNDAQSKLEQAQNQVDAKKTADTQQKDKQTALITSEKAKLKAAQGWIERKKEIVKTAKVKLKQAQTQVDKEKARAWLQAKKNELTQELNKQNQVIATAKQQIEAAKQQIKQAQTELATAVQNKTNAATWLAAKKAELTKEKNKQEPIIQAGIKNTNWGKITAQDADLLTELVDKKTGLIQPDSSIWEEHWTPFTVLKNAPARQQFAFTNITTWAGLNSAAEMAKGLGLTDYYHKYTAAADSLKTAVTKNLVVTENGKQIIASSLERKGDSAHQNDGSTVEAINTGMVAPNSTLAQGMITAFNANLRIKTGSTPGYMRDQDGDLYDSREWGFIDLRIAGALAKMGQKSQAKVLLDWMTSQAQANYELIPELLDYNTQDYAGSVPMGGFGSGSYVLALNDYYSN</sequence>
<dbReference type="STRING" id="1423801.FD50_GL001752"/>
<feature type="coiled-coil region" evidence="1">
    <location>
        <begin position="543"/>
        <end position="618"/>
    </location>
</feature>
<evidence type="ECO:0000256" key="1">
    <source>
        <dbReference type="SAM" id="Coils"/>
    </source>
</evidence>
<dbReference type="RefSeq" id="WP_228888652.1">
    <property type="nucleotide sequence ID" value="NZ_AZFQ01000053.1"/>
</dbReference>
<dbReference type="InterPro" id="IPR008928">
    <property type="entry name" value="6-hairpin_glycosidase_sf"/>
</dbReference>
<organism evidence="3 4">
    <name type="scientific">Liquorilactobacillus satsumensis DSM 16230 = JCM 12392</name>
    <dbReference type="NCBI Taxonomy" id="1423801"/>
    <lineage>
        <taxon>Bacteria</taxon>
        <taxon>Bacillati</taxon>
        <taxon>Bacillota</taxon>
        <taxon>Bacilli</taxon>
        <taxon>Lactobacillales</taxon>
        <taxon>Lactobacillaceae</taxon>
        <taxon>Liquorilactobacillus</taxon>
    </lineage>
</organism>
<feature type="chain" id="PRO_5006411974" evidence="2">
    <location>
        <begin position="32"/>
        <end position="898"/>
    </location>
</feature>
<name>A0A0R1UVG1_9LACO</name>
<keyword evidence="2" id="KW-0732">Signal</keyword>
<dbReference type="PANTHER" id="PTHR31616">
    <property type="entry name" value="TREHALASE"/>
    <property type="match status" value="1"/>
</dbReference>
<reference evidence="3 4" key="1">
    <citation type="journal article" date="2015" name="Genome Announc.">
        <title>Expanding the biotechnology potential of lactobacilli through comparative genomics of 213 strains and associated genera.</title>
        <authorList>
            <person name="Sun Z."/>
            <person name="Harris H.M."/>
            <person name="McCann A."/>
            <person name="Guo C."/>
            <person name="Argimon S."/>
            <person name="Zhang W."/>
            <person name="Yang X."/>
            <person name="Jeffery I.B."/>
            <person name="Cooney J.C."/>
            <person name="Kagawa T.F."/>
            <person name="Liu W."/>
            <person name="Song Y."/>
            <person name="Salvetti E."/>
            <person name="Wrobel A."/>
            <person name="Rasinkangas P."/>
            <person name="Parkhill J."/>
            <person name="Rea M.C."/>
            <person name="O'Sullivan O."/>
            <person name="Ritari J."/>
            <person name="Douillard F.P."/>
            <person name="Paul Ross R."/>
            <person name="Yang R."/>
            <person name="Briner A.E."/>
            <person name="Felis G.E."/>
            <person name="de Vos W.M."/>
            <person name="Barrangou R."/>
            <person name="Klaenhammer T.R."/>
            <person name="Caufield P.W."/>
            <person name="Cui Y."/>
            <person name="Zhang H."/>
            <person name="O'Toole P.W."/>
        </authorList>
    </citation>
    <scope>NUCLEOTIDE SEQUENCE [LARGE SCALE GENOMIC DNA]</scope>
    <source>
        <strain evidence="3 4">DSM 16230</strain>
    </source>
</reference>
<dbReference type="Proteomes" id="UP000051166">
    <property type="component" value="Unassembled WGS sequence"/>
</dbReference>
<evidence type="ECO:0000313" key="4">
    <source>
        <dbReference type="Proteomes" id="UP000051166"/>
    </source>
</evidence>
<comment type="caution">
    <text evidence="3">The sequence shown here is derived from an EMBL/GenBank/DDBJ whole genome shotgun (WGS) entry which is preliminary data.</text>
</comment>
<keyword evidence="1" id="KW-0175">Coiled coil</keyword>
<accession>A0A0R1UVG1</accession>
<proteinExistence type="predicted"/>
<evidence type="ECO:0000313" key="3">
    <source>
        <dbReference type="EMBL" id="KRL97197.1"/>
    </source>
</evidence>